<gene>
    <name evidence="1" type="ORF">AUC71_16030</name>
</gene>
<proteinExistence type="predicted"/>
<dbReference type="Proteomes" id="UP000095042">
    <property type="component" value="Unassembled WGS sequence"/>
</dbReference>
<keyword evidence="2" id="KW-1185">Reference proteome</keyword>
<dbReference type="PROSITE" id="PS51257">
    <property type="entry name" value="PROKAR_LIPOPROTEIN"/>
    <property type="match status" value="1"/>
</dbReference>
<dbReference type="OrthoDB" id="8451179at2"/>
<comment type="caution">
    <text evidence="1">The sequence shown here is derived from an EMBL/GenBank/DDBJ whole genome shotgun (WGS) entry which is preliminary data.</text>
</comment>
<accession>A0A1E3W930</accession>
<evidence type="ECO:0000313" key="2">
    <source>
        <dbReference type="Proteomes" id="UP000095042"/>
    </source>
</evidence>
<protein>
    <submittedName>
        <fullName evidence="1">Uncharacterized protein</fullName>
    </submittedName>
</protein>
<sequence length="93" mass="10240">MTRQVLIVVALLPLWLGLFACASREDLQAERVAKQAATEAEDDAKCRSAKGEPGSAEYDACRQDLAAQRARQGDIEYQKARDFDRVLGGLDDL</sequence>
<dbReference type="AlphaFoldDB" id="A0A1E3W930"/>
<name>A0A1E3W930_9HYPH</name>
<organism evidence="1 2">
    <name type="scientific">Methyloceanibacter marginalis</name>
    <dbReference type="NCBI Taxonomy" id="1774971"/>
    <lineage>
        <taxon>Bacteria</taxon>
        <taxon>Pseudomonadati</taxon>
        <taxon>Pseudomonadota</taxon>
        <taxon>Alphaproteobacteria</taxon>
        <taxon>Hyphomicrobiales</taxon>
        <taxon>Hyphomicrobiaceae</taxon>
        <taxon>Methyloceanibacter</taxon>
    </lineage>
</organism>
<dbReference type="EMBL" id="LPWD01000345">
    <property type="protein sequence ID" value="ODS02309.1"/>
    <property type="molecule type" value="Genomic_DNA"/>
</dbReference>
<evidence type="ECO:0000313" key="1">
    <source>
        <dbReference type="EMBL" id="ODS02309.1"/>
    </source>
</evidence>
<dbReference type="RefSeq" id="WP_069624502.1">
    <property type="nucleotide sequence ID" value="NZ_LPWD01000345.1"/>
</dbReference>
<reference evidence="1 2" key="1">
    <citation type="journal article" date="2016" name="Environ. Microbiol.">
        <title>New Methyloceanibacter diversity from North Sea sediments includes methanotroph containing solely the soluble methane monooxygenase.</title>
        <authorList>
            <person name="Vekeman B."/>
            <person name="Kerckhof F.M."/>
            <person name="Cremers G."/>
            <person name="de Vos P."/>
            <person name="Vandamme P."/>
            <person name="Boon N."/>
            <person name="Op den Camp H.J."/>
            <person name="Heylen K."/>
        </authorList>
    </citation>
    <scope>NUCLEOTIDE SEQUENCE [LARGE SCALE GENOMIC DNA]</scope>
    <source>
        <strain evidence="1 2">R-67177</strain>
    </source>
</reference>